<sequence length="443" mass="46596">MAFLKNRRVQVVGLLSLASGMPLGWTFTTLQFWLVSLGIPKGTIGLLSAVSLPWSLKFLWSPLVDRYALPWPGRRRSWVVLSQLALAAMFGVLALYALRLSGLRDAGAPLATPAVAATVGLLALGVTFLSATQDIAYDAYCVEALHPDEQGPASGLKVMYYRLGMLVAGALAVSASDWLPWPVLFGILALLFAAFTGVTLLAPEPERPAAPPRSLARAVWEPLAAFFRRPGALTVLLFLVLYKYGDNLAGTMVNPFLKDLCFRNAEAGAAVKTLGTVATIAGAGLGAAVMSRIGLGRALWIFGLLQAGANLLYAGAALSRGAPMDVALCASLPPLSAATRAWVYVAIASEWGAQGMATSALLALILRACDKRYSATQYALLSSLFGLGRTLSGIPSGYLAQRLGYPAFFALAVAAAVPGLLLLQRIAPLGQREVPGAEAQPEA</sequence>
<dbReference type="InterPro" id="IPR004752">
    <property type="entry name" value="AmpG_permease/AT-1"/>
</dbReference>
<dbReference type="InterPro" id="IPR036259">
    <property type="entry name" value="MFS_trans_sf"/>
</dbReference>
<evidence type="ECO:0000256" key="5">
    <source>
        <dbReference type="ARBA" id="ARBA00023136"/>
    </source>
</evidence>
<keyword evidence="8" id="KW-1185">Reference proteome</keyword>
<dbReference type="NCBIfam" id="TIGR00901">
    <property type="entry name" value="2A0125"/>
    <property type="match status" value="1"/>
</dbReference>
<feature type="transmembrane region" description="Helical" evidence="6">
    <location>
        <begin position="110"/>
        <end position="129"/>
    </location>
</feature>
<dbReference type="InterPro" id="IPR024371">
    <property type="entry name" value="AcetylCoA_trans_1-like"/>
</dbReference>
<feature type="transmembrane region" description="Helical" evidence="6">
    <location>
        <begin position="77"/>
        <end position="98"/>
    </location>
</feature>
<evidence type="ECO:0000256" key="4">
    <source>
        <dbReference type="ARBA" id="ARBA00022989"/>
    </source>
</evidence>
<feature type="transmembrane region" description="Helical" evidence="6">
    <location>
        <begin position="269"/>
        <end position="291"/>
    </location>
</feature>
<gene>
    <name evidence="7" type="ORF">AMPC_01550</name>
</gene>
<dbReference type="Gene3D" id="1.20.1250.20">
    <property type="entry name" value="MFS general substrate transporter like domains"/>
    <property type="match status" value="1"/>
</dbReference>
<keyword evidence="4 6" id="KW-1133">Transmembrane helix</keyword>
<dbReference type="RefSeq" id="WP_248343622.1">
    <property type="nucleotide sequence ID" value="NZ_AP025592.1"/>
</dbReference>
<feature type="transmembrane region" description="Helical" evidence="6">
    <location>
        <begin position="159"/>
        <end position="175"/>
    </location>
</feature>
<dbReference type="PANTHER" id="PTHR12778:SF10">
    <property type="entry name" value="MAJOR FACILITATOR SUPERFAMILY DOMAIN-CONTAINING PROTEIN 3"/>
    <property type="match status" value="1"/>
</dbReference>
<evidence type="ECO:0000313" key="7">
    <source>
        <dbReference type="EMBL" id="BDG07042.1"/>
    </source>
</evidence>
<keyword evidence="3 6" id="KW-0812">Transmembrane</keyword>
<feature type="transmembrane region" description="Helical" evidence="6">
    <location>
        <begin position="30"/>
        <end position="56"/>
    </location>
</feature>
<evidence type="ECO:0000256" key="1">
    <source>
        <dbReference type="ARBA" id="ARBA00004141"/>
    </source>
</evidence>
<organism evidence="7 8">
    <name type="scientific">Anaeromyxobacter paludicola</name>
    <dbReference type="NCBI Taxonomy" id="2918171"/>
    <lineage>
        <taxon>Bacteria</taxon>
        <taxon>Pseudomonadati</taxon>
        <taxon>Myxococcota</taxon>
        <taxon>Myxococcia</taxon>
        <taxon>Myxococcales</taxon>
        <taxon>Cystobacterineae</taxon>
        <taxon>Anaeromyxobacteraceae</taxon>
        <taxon>Anaeromyxobacter</taxon>
    </lineage>
</organism>
<dbReference type="EMBL" id="AP025592">
    <property type="protein sequence ID" value="BDG07042.1"/>
    <property type="molecule type" value="Genomic_DNA"/>
</dbReference>
<feature type="transmembrane region" description="Helical" evidence="6">
    <location>
        <begin position="298"/>
        <end position="318"/>
    </location>
</feature>
<feature type="transmembrane region" description="Helical" evidence="6">
    <location>
        <begin position="405"/>
        <end position="423"/>
    </location>
</feature>
<keyword evidence="2" id="KW-0813">Transport</keyword>
<dbReference type="PANTHER" id="PTHR12778">
    <property type="entry name" value="SOLUTE CARRIER FAMILY 33 ACETYL-COA TRANSPORTER -RELATED"/>
    <property type="match status" value="1"/>
</dbReference>
<evidence type="ECO:0000256" key="3">
    <source>
        <dbReference type="ARBA" id="ARBA00022692"/>
    </source>
</evidence>
<feature type="transmembrane region" description="Helical" evidence="6">
    <location>
        <begin position="341"/>
        <end position="366"/>
    </location>
</feature>
<feature type="transmembrane region" description="Helical" evidence="6">
    <location>
        <begin position="378"/>
        <end position="399"/>
    </location>
</feature>
<evidence type="ECO:0000256" key="2">
    <source>
        <dbReference type="ARBA" id="ARBA00022448"/>
    </source>
</evidence>
<protein>
    <submittedName>
        <fullName evidence="7">Integral membrane signal transducer protein</fullName>
    </submittedName>
</protein>
<dbReference type="SUPFAM" id="SSF103473">
    <property type="entry name" value="MFS general substrate transporter"/>
    <property type="match status" value="1"/>
</dbReference>
<accession>A0ABM7X5E6</accession>
<dbReference type="Pfam" id="PF13000">
    <property type="entry name" value="Acatn"/>
    <property type="match status" value="1"/>
</dbReference>
<evidence type="ECO:0000313" key="8">
    <source>
        <dbReference type="Proteomes" id="UP001162734"/>
    </source>
</evidence>
<dbReference type="Proteomes" id="UP001162734">
    <property type="component" value="Chromosome"/>
</dbReference>
<feature type="transmembrane region" description="Helical" evidence="6">
    <location>
        <begin position="181"/>
        <end position="202"/>
    </location>
</feature>
<proteinExistence type="predicted"/>
<name>A0ABM7X5E6_9BACT</name>
<evidence type="ECO:0000256" key="6">
    <source>
        <dbReference type="SAM" id="Phobius"/>
    </source>
</evidence>
<keyword evidence="5 6" id="KW-0472">Membrane</keyword>
<reference evidence="8" key="1">
    <citation type="journal article" date="2022" name="Int. J. Syst. Evol. Microbiol.">
        <title>Anaeromyxobacter oryzae sp. nov., Anaeromyxobacter diazotrophicus sp. nov. and Anaeromyxobacter paludicola sp. nov., isolated from paddy soils.</title>
        <authorList>
            <person name="Itoh H."/>
            <person name="Xu Z."/>
            <person name="Mise K."/>
            <person name="Masuda Y."/>
            <person name="Ushijima N."/>
            <person name="Hayakawa C."/>
            <person name="Shiratori Y."/>
            <person name="Senoo K."/>
        </authorList>
    </citation>
    <scope>NUCLEOTIDE SEQUENCE [LARGE SCALE GENOMIC DNA]</scope>
    <source>
        <strain evidence="8">Red630</strain>
    </source>
</reference>
<comment type="subcellular location">
    <subcellularLocation>
        <location evidence="1">Membrane</location>
        <topology evidence="1">Multi-pass membrane protein</topology>
    </subcellularLocation>
</comment>